<dbReference type="AlphaFoldDB" id="A0A9P6H9K6"/>
<comment type="caution">
    <text evidence="1">The sequence shown here is derived from an EMBL/GenBank/DDBJ whole genome shotgun (WGS) entry which is preliminary data.</text>
</comment>
<proteinExistence type="predicted"/>
<dbReference type="EMBL" id="WIUZ02000016">
    <property type="protein sequence ID" value="KAF9780585.1"/>
    <property type="molecule type" value="Genomic_DNA"/>
</dbReference>
<evidence type="ECO:0000313" key="1">
    <source>
        <dbReference type="EMBL" id="KAF9780585.1"/>
    </source>
</evidence>
<organism evidence="1 2">
    <name type="scientific">Thelephora terrestris</name>
    <dbReference type="NCBI Taxonomy" id="56493"/>
    <lineage>
        <taxon>Eukaryota</taxon>
        <taxon>Fungi</taxon>
        <taxon>Dikarya</taxon>
        <taxon>Basidiomycota</taxon>
        <taxon>Agaricomycotina</taxon>
        <taxon>Agaricomycetes</taxon>
        <taxon>Thelephorales</taxon>
        <taxon>Thelephoraceae</taxon>
        <taxon>Thelephora</taxon>
    </lineage>
</organism>
<reference evidence="1" key="1">
    <citation type="journal article" date="2020" name="Nat. Commun.">
        <title>Large-scale genome sequencing of mycorrhizal fungi provides insights into the early evolution of symbiotic traits.</title>
        <authorList>
            <person name="Miyauchi S."/>
            <person name="Kiss E."/>
            <person name="Kuo A."/>
            <person name="Drula E."/>
            <person name="Kohler A."/>
            <person name="Sanchez-Garcia M."/>
            <person name="Morin E."/>
            <person name="Andreopoulos B."/>
            <person name="Barry K.W."/>
            <person name="Bonito G."/>
            <person name="Buee M."/>
            <person name="Carver A."/>
            <person name="Chen C."/>
            <person name="Cichocki N."/>
            <person name="Clum A."/>
            <person name="Culley D."/>
            <person name="Crous P.W."/>
            <person name="Fauchery L."/>
            <person name="Girlanda M."/>
            <person name="Hayes R.D."/>
            <person name="Keri Z."/>
            <person name="LaButti K."/>
            <person name="Lipzen A."/>
            <person name="Lombard V."/>
            <person name="Magnuson J."/>
            <person name="Maillard F."/>
            <person name="Murat C."/>
            <person name="Nolan M."/>
            <person name="Ohm R.A."/>
            <person name="Pangilinan J."/>
            <person name="Pereira M.F."/>
            <person name="Perotto S."/>
            <person name="Peter M."/>
            <person name="Pfister S."/>
            <person name="Riley R."/>
            <person name="Sitrit Y."/>
            <person name="Stielow J.B."/>
            <person name="Szollosi G."/>
            <person name="Zifcakova L."/>
            <person name="Stursova M."/>
            <person name="Spatafora J.W."/>
            <person name="Tedersoo L."/>
            <person name="Vaario L.M."/>
            <person name="Yamada A."/>
            <person name="Yan M."/>
            <person name="Wang P."/>
            <person name="Xu J."/>
            <person name="Bruns T."/>
            <person name="Baldrian P."/>
            <person name="Vilgalys R."/>
            <person name="Dunand C."/>
            <person name="Henrissat B."/>
            <person name="Grigoriev I.V."/>
            <person name="Hibbett D."/>
            <person name="Nagy L.G."/>
            <person name="Martin F.M."/>
        </authorList>
    </citation>
    <scope>NUCLEOTIDE SEQUENCE</scope>
    <source>
        <strain evidence="1">UH-Tt-Lm1</strain>
    </source>
</reference>
<name>A0A9P6H9K6_9AGAM</name>
<dbReference type="OrthoDB" id="2658589at2759"/>
<reference evidence="1" key="2">
    <citation type="submission" date="2020-11" db="EMBL/GenBank/DDBJ databases">
        <authorList>
            <consortium name="DOE Joint Genome Institute"/>
            <person name="Kuo A."/>
            <person name="Miyauchi S."/>
            <person name="Kiss E."/>
            <person name="Drula E."/>
            <person name="Kohler A."/>
            <person name="Sanchez-Garcia M."/>
            <person name="Andreopoulos B."/>
            <person name="Barry K.W."/>
            <person name="Bonito G."/>
            <person name="Buee M."/>
            <person name="Carver A."/>
            <person name="Chen C."/>
            <person name="Cichocki N."/>
            <person name="Clum A."/>
            <person name="Culley D."/>
            <person name="Crous P.W."/>
            <person name="Fauchery L."/>
            <person name="Girlanda M."/>
            <person name="Hayes R."/>
            <person name="Keri Z."/>
            <person name="Labutti K."/>
            <person name="Lipzen A."/>
            <person name="Lombard V."/>
            <person name="Magnuson J."/>
            <person name="Maillard F."/>
            <person name="Morin E."/>
            <person name="Murat C."/>
            <person name="Nolan M."/>
            <person name="Ohm R."/>
            <person name="Pangilinan J."/>
            <person name="Pereira M."/>
            <person name="Perotto S."/>
            <person name="Peter M."/>
            <person name="Riley R."/>
            <person name="Sitrit Y."/>
            <person name="Stielow B."/>
            <person name="Szollosi G."/>
            <person name="Zifcakova L."/>
            <person name="Stursova M."/>
            <person name="Spatafora J.W."/>
            <person name="Tedersoo L."/>
            <person name="Vaario L.-M."/>
            <person name="Yamada A."/>
            <person name="Yan M."/>
            <person name="Wang P."/>
            <person name="Xu J."/>
            <person name="Bruns T."/>
            <person name="Baldrian P."/>
            <person name="Vilgalys R."/>
            <person name="Henrissat B."/>
            <person name="Grigoriev I.V."/>
            <person name="Hibbett D."/>
            <person name="Nagy L.G."/>
            <person name="Martin F.M."/>
        </authorList>
    </citation>
    <scope>NUCLEOTIDE SEQUENCE</scope>
    <source>
        <strain evidence="1">UH-Tt-Lm1</strain>
    </source>
</reference>
<keyword evidence="2" id="KW-1185">Reference proteome</keyword>
<evidence type="ECO:0000313" key="2">
    <source>
        <dbReference type="Proteomes" id="UP000736335"/>
    </source>
</evidence>
<sequence>MAPASLVDCRLDLVIPCARVALRPASSLLDSLECTLLHLNSQATVLRSLPPTLSFPFHTVSSGTSWLSIPRSVPSFSTLDTLGLTSTSPTRSGGIYRGHESPQWRNRLTIVKISIFHPFRSLPSIPAGIYGMSRTEHWLDLPIHHLFPYPSSFFSPRERLPPRGNGPALYSKLILLSSFASRPPSSSSLPHLRVDPLVEFFLSSLLYSTCTLSKLLQDVRTQSSLNIHSQAEVVTTFCRLVTGPFPLSISPCDPWSSLYFHTMLGETLRLLRHQGSFLTTFEDPKHDPETIKSVWNSDDRDANLFPDPLSVPLKRDPFPHYGSMKNPHGYPICWSEPNYEWYPYLPAVISFKYTLFLGMSTNPNITHNGLGYKLDDEQISLWGNIEYVLCAAISAIGAGRICPLEQREPFRPSEYGYMLTHSQLKFAKKCMTKSLNAFQRLLGYCSYLIASRTYKSTETNPNNPEPSLEQLFSVVYSRLDSTARNSHILAKHLFRTLSEIHASRNFAGIALRCTGQYDFPAVNAMYRYGVPVYVSWPSTGRNPYHSLHQGHYIKRWIPSSLPEAPEQTPTLPTSVTTPPPLDPPPIYGTQPFAKKVQTYDHPMDYVNERVKKIPMELENSPHKQAMLDRLQSSKSFANLGSAKYYRFESTTVHDGQKEGWFRELLTRHDALRDLELTDSCHLWFDCVLNQWNASEEFNFERNMHLNQELASDEMDEFEWIEEDPMAVDVPLPTFQEGSLLHQLETSQFSLDTGVAELWLDNHIFALKSWGLHLTGEEDPSCNKFFPRRLGLFTERPDTTLRRLFDGGLKGLTADFDLHPSHPGRDRLPQQLSGSVLHIQPVGKAYLLTVRDKDAYPWKLLIEDPLVLLQIEREQWHLQPEGLVSNLIQKGLRFKILYPCYQEGATFYRNPGPVTHPMGKALTHADYLAYHLEVAHFFELYPHAHVAALCSGGILWRIAVDVLPIPAESDLVHPFHEGACETLIINGRRYWSPILCLEDEEMIVGVYKWPGKSS</sequence>
<accession>A0A9P6H9K6</accession>
<protein>
    <submittedName>
        <fullName evidence="1">Uncharacterized protein</fullName>
    </submittedName>
</protein>
<gene>
    <name evidence="1" type="ORF">BJ322DRAFT_1112573</name>
</gene>
<dbReference type="Proteomes" id="UP000736335">
    <property type="component" value="Unassembled WGS sequence"/>
</dbReference>